<accession>A0A131ZWG9</accession>
<dbReference type="EMBL" id="JXLN01004395">
    <property type="protein sequence ID" value="KPM03182.1"/>
    <property type="molecule type" value="Genomic_DNA"/>
</dbReference>
<dbReference type="GO" id="GO:0005783">
    <property type="term" value="C:endoplasmic reticulum"/>
    <property type="evidence" value="ECO:0007669"/>
    <property type="project" value="TreeGrafter"/>
</dbReference>
<dbReference type="Proteomes" id="UP000616769">
    <property type="component" value="Unassembled WGS sequence"/>
</dbReference>
<dbReference type="Gene3D" id="3.40.50.12780">
    <property type="entry name" value="N-terminal domain of ligase-like"/>
    <property type="match status" value="1"/>
</dbReference>
<evidence type="ECO:0000256" key="1">
    <source>
        <dbReference type="ARBA" id="ARBA00022598"/>
    </source>
</evidence>
<organism evidence="2 3">
    <name type="scientific">Sarcoptes scabiei</name>
    <name type="common">Itch mite</name>
    <name type="synonym">Acarus scabiei</name>
    <dbReference type="NCBI Taxonomy" id="52283"/>
    <lineage>
        <taxon>Eukaryota</taxon>
        <taxon>Metazoa</taxon>
        <taxon>Ecdysozoa</taxon>
        <taxon>Arthropoda</taxon>
        <taxon>Chelicerata</taxon>
        <taxon>Arachnida</taxon>
        <taxon>Acari</taxon>
        <taxon>Acariformes</taxon>
        <taxon>Sarcoptiformes</taxon>
        <taxon>Astigmata</taxon>
        <taxon>Psoroptidia</taxon>
        <taxon>Sarcoptoidea</taxon>
        <taxon>Sarcoptidae</taxon>
        <taxon>Sarcoptinae</taxon>
        <taxon>Sarcoptes</taxon>
    </lineage>
</organism>
<name>A0A131ZWG9_SARSC</name>
<gene>
    <name evidence="2" type="ORF">QR98_0016120</name>
</gene>
<sequence length="359" mass="41644">MHSFGSGLVHIGCLPNNQTLIVLYGRNNFKSLIAEFGCYHYSMVPVPIYDTFKESIVYEILLQTNLRERIVKLCLFYTGGRVGVYFGDFKNLPRDLSILEPTVMIYLKLKSISIRFDRIEEDLGPPLACNTIKLISVPELNIHPEENNIGEICVKGTNVFSGYYKDHATYQQKFDEDGWFHTGDIGKFTENGRLKYIDRIQDIFLINKNNSLKWVGPNKIENVYIQSNFVGQCFVFIDSHRNYLIAVIVPDIDGINRWCNENNLLLSAAEACKNTAFRSTLTDDLKSIAIRERLKPFEQVDDVFLYPDSFTQEADLLTPTMKLKRFELHNYFRHEIDNIIMHMFNKTSKIVEPNVFERF</sequence>
<reference evidence="2 3" key="1">
    <citation type="journal article" date="2015" name="Parasit. Vectors">
        <title>Draft genome of the scabies mite.</title>
        <authorList>
            <person name="Rider S.D.Jr."/>
            <person name="Morgan M.S."/>
            <person name="Arlian L.G."/>
        </authorList>
    </citation>
    <scope>NUCLEOTIDE SEQUENCE [LARGE SCALE GENOMIC DNA]</scope>
    <source>
        <strain evidence="2">Arlian Lab</strain>
    </source>
</reference>
<dbReference type="PANTHER" id="PTHR43272:SF107">
    <property type="entry name" value="LONG-CHAIN-FATTY-ACID--COA LIGASE 5"/>
    <property type="match status" value="1"/>
</dbReference>
<dbReference type="AlphaFoldDB" id="A0A131ZWG9"/>
<protein>
    <submittedName>
        <fullName evidence="2">Long-chain-fatty-acid-CoA ligase-like protein 1</fullName>
    </submittedName>
</protein>
<dbReference type="OrthoDB" id="1700726at2759"/>
<dbReference type="InterPro" id="IPR042099">
    <property type="entry name" value="ANL_N_sf"/>
</dbReference>
<evidence type="ECO:0000313" key="2">
    <source>
        <dbReference type="EMBL" id="KPM03182.1"/>
    </source>
</evidence>
<dbReference type="GO" id="GO:0016020">
    <property type="term" value="C:membrane"/>
    <property type="evidence" value="ECO:0007669"/>
    <property type="project" value="TreeGrafter"/>
</dbReference>
<evidence type="ECO:0000313" key="3">
    <source>
        <dbReference type="Proteomes" id="UP000616769"/>
    </source>
</evidence>
<dbReference type="GO" id="GO:0005524">
    <property type="term" value="F:ATP binding"/>
    <property type="evidence" value="ECO:0007669"/>
    <property type="project" value="UniProtKB-KW"/>
</dbReference>
<dbReference type="PANTHER" id="PTHR43272">
    <property type="entry name" value="LONG-CHAIN-FATTY-ACID--COA LIGASE"/>
    <property type="match status" value="1"/>
</dbReference>
<comment type="caution">
    <text evidence="2">The sequence shown here is derived from an EMBL/GenBank/DDBJ whole genome shotgun (WGS) entry which is preliminary data.</text>
</comment>
<proteinExistence type="predicted"/>
<dbReference type="SUPFAM" id="SSF56801">
    <property type="entry name" value="Acetyl-CoA synthetase-like"/>
    <property type="match status" value="1"/>
</dbReference>
<keyword evidence="1 2" id="KW-0436">Ligase</keyword>
<dbReference type="VEuPathDB" id="VectorBase:SSCA007667"/>
<dbReference type="GO" id="GO:0004467">
    <property type="term" value="F:long-chain fatty acid-CoA ligase activity"/>
    <property type="evidence" value="ECO:0007669"/>
    <property type="project" value="TreeGrafter"/>
</dbReference>